<name>A0AAV2VQN3_9VIBR</name>
<dbReference type="GO" id="GO:0015628">
    <property type="term" value="P:protein secretion by the type II secretion system"/>
    <property type="evidence" value="ECO:0007669"/>
    <property type="project" value="TreeGrafter"/>
</dbReference>
<reference evidence="12 13" key="1">
    <citation type="journal article" date="2013" name="ISME J.">
        <title>Comparative genomics of pathogenic lineages of Vibrio nigripulchritudo identifies virulence-associated traits.</title>
        <authorList>
            <person name="Goudenege D."/>
            <person name="Labreuche Y."/>
            <person name="Krin E."/>
            <person name="Ansquer D."/>
            <person name="Mangenot S."/>
            <person name="Calteau A."/>
            <person name="Medigue C."/>
            <person name="Mazel D."/>
            <person name="Polz M.F."/>
            <person name="Le Roux F."/>
        </authorList>
    </citation>
    <scope>NUCLEOTIDE SEQUENCE [LARGE SCALE GENOMIC DNA]</scope>
    <source>
        <strain evidence="12 13">SOn1</strain>
    </source>
</reference>
<feature type="transmembrane region" description="Helical" evidence="10">
    <location>
        <begin position="174"/>
        <end position="197"/>
    </location>
</feature>
<dbReference type="PANTHER" id="PTHR30012:SF7">
    <property type="entry name" value="PROTEIN TRANSPORT PROTEIN HOFC HOMOLOG"/>
    <property type="match status" value="1"/>
</dbReference>
<feature type="transmembrane region" description="Helical" evidence="10">
    <location>
        <begin position="229"/>
        <end position="246"/>
    </location>
</feature>
<proteinExistence type="inferred from homology"/>
<evidence type="ECO:0000256" key="7">
    <source>
        <dbReference type="ARBA" id="ARBA00022989"/>
    </source>
</evidence>
<keyword evidence="3 9" id="KW-0813">Transport</keyword>
<evidence type="ECO:0000256" key="9">
    <source>
        <dbReference type="RuleBase" id="RU003923"/>
    </source>
</evidence>
<dbReference type="Gene3D" id="1.20.81.30">
    <property type="entry name" value="Type II secretion system (T2SS), domain F"/>
    <property type="match status" value="2"/>
</dbReference>
<dbReference type="AlphaFoldDB" id="A0AAV2VQN3"/>
<dbReference type="EMBL" id="CAOF01000106">
    <property type="protein sequence ID" value="CCO46969.1"/>
    <property type="molecule type" value="Genomic_DNA"/>
</dbReference>
<organism evidence="12 13">
    <name type="scientific">Vibrio nigripulchritudo SOn1</name>
    <dbReference type="NCBI Taxonomy" id="1238450"/>
    <lineage>
        <taxon>Bacteria</taxon>
        <taxon>Pseudomonadati</taxon>
        <taxon>Pseudomonadota</taxon>
        <taxon>Gammaproteobacteria</taxon>
        <taxon>Vibrionales</taxon>
        <taxon>Vibrionaceae</taxon>
        <taxon>Vibrio</taxon>
    </lineage>
</organism>
<evidence type="ECO:0000256" key="1">
    <source>
        <dbReference type="ARBA" id="ARBA00004429"/>
    </source>
</evidence>
<evidence type="ECO:0000313" key="12">
    <source>
        <dbReference type="EMBL" id="CCO46969.1"/>
    </source>
</evidence>
<gene>
    <name evidence="12" type="primary">pilC</name>
    <name evidence="12" type="ORF">VIBNISOn1_1940039</name>
</gene>
<dbReference type="InterPro" id="IPR001992">
    <property type="entry name" value="T2SS_GspF/T4SS_PilC_CS"/>
</dbReference>
<dbReference type="PRINTS" id="PR00812">
    <property type="entry name" value="BCTERIALGSPF"/>
</dbReference>
<evidence type="ECO:0000256" key="8">
    <source>
        <dbReference type="ARBA" id="ARBA00023136"/>
    </source>
</evidence>
<accession>A0AAV2VQN3</accession>
<feature type="domain" description="Type II secretion system protein GspF" evidence="11">
    <location>
        <begin position="279"/>
        <end position="401"/>
    </location>
</feature>
<comment type="subcellular location">
    <subcellularLocation>
        <location evidence="1 9">Cell inner membrane</location>
        <topology evidence="1 9">Multi-pass membrane protein</topology>
    </subcellularLocation>
</comment>
<evidence type="ECO:0000259" key="11">
    <source>
        <dbReference type="Pfam" id="PF00482"/>
    </source>
</evidence>
<evidence type="ECO:0000256" key="3">
    <source>
        <dbReference type="ARBA" id="ARBA00022448"/>
    </source>
</evidence>
<dbReference type="GO" id="GO:0005886">
    <property type="term" value="C:plasma membrane"/>
    <property type="evidence" value="ECO:0007669"/>
    <property type="project" value="UniProtKB-SubCell"/>
</dbReference>
<evidence type="ECO:0000256" key="5">
    <source>
        <dbReference type="ARBA" id="ARBA00022519"/>
    </source>
</evidence>
<dbReference type="PANTHER" id="PTHR30012">
    <property type="entry name" value="GENERAL SECRETION PATHWAY PROTEIN"/>
    <property type="match status" value="1"/>
</dbReference>
<evidence type="ECO:0000256" key="4">
    <source>
        <dbReference type="ARBA" id="ARBA00022475"/>
    </source>
</evidence>
<sequence length="410" mass="45767">MEQSSSPKLKLHNFKWKGINSSGKKVSGQFLAFTEIEVRDKLRTQQIQIKKVRKSGISLLDKLSHKVKKRDIMVFTRQMATMMGTGVPIVQSLKMVSDNHNKAEMKSILSQVTKAVEAGTPISKALSTSSSHFDGFYTDLIETGEQTGNLSEVFDRIATYQEKSEQLRSKVIKAMIYPVMVILTAIGVTFLMLKFVIPEFEKMFSGFGAELPWFTQQVLKLSHIVQNDAWKMALALIVFSVGFKLLRKRSFKFRLRSSRWGLQFPIVGGVFSKAAIAKFSRTLATSFNAGIPILNGLKTSAKTASNLHYQVAIEQVYKDTAAGMPIYIAMRNTETFPEMVLQMVMIGEESGSLDDMLNKVANVYEFEVDNTVDNLGKLLEPLIIIFLGVVIGGLVVSMYLPVFNLMSVLG</sequence>
<keyword evidence="6 9" id="KW-0812">Transmembrane</keyword>
<evidence type="ECO:0000313" key="13">
    <source>
        <dbReference type="Proteomes" id="UP000018211"/>
    </source>
</evidence>
<dbReference type="RefSeq" id="WP_022611952.1">
    <property type="nucleotide sequence ID" value="NZ_LK391965.1"/>
</dbReference>
<dbReference type="InterPro" id="IPR003004">
    <property type="entry name" value="GspF/PilC"/>
</dbReference>
<evidence type="ECO:0000256" key="2">
    <source>
        <dbReference type="ARBA" id="ARBA00005745"/>
    </source>
</evidence>
<keyword evidence="8 10" id="KW-0472">Membrane</keyword>
<dbReference type="InterPro" id="IPR042094">
    <property type="entry name" value="T2SS_GspF_sf"/>
</dbReference>
<dbReference type="InterPro" id="IPR018076">
    <property type="entry name" value="T2SS_GspF_dom"/>
</dbReference>
<keyword evidence="5" id="KW-0997">Cell inner membrane</keyword>
<keyword evidence="7 10" id="KW-1133">Transmembrane helix</keyword>
<keyword evidence="4" id="KW-1003">Cell membrane</keyword>
<evidence type="ECO:0000256" key="10">
    <source>
        <dbReference type="SAM" id="Phobius"/>
    </source>
</evidence>
<comment type="caution">
    <text evidence="12">The sequence shown here is derived from an EMBL/GenBank/DDBJ whole genome shotgun (WGS) entry which is preliminary data.</text>
</comment>
<evidence type="ECO:0000256" key="6">
    <source>
        <dbReference type="ARBA" id="ARBA00022692"/>
    </source>
</evidence>
<feature type="transmembrane region" description="Helical" evidence="10">
    <location>
        <begin position="382"/>
        <end position="402"/>
    </location>
</feature>
<feature type="domain" description="Type II secretion system protein GspF" evidence="11">
    <location>
        <begin position="75"/>
        <end position="198"/>
    </location>
</feature>
<dbReference type="PROSITE" id="PS00874">
    <property type="entry name" value="T2SP_F"/>
    <property type="match status" value="1"/>
</dbReference>
<comment type="similarity">
    <text evidence="2 9">Belongs to the GSP F family.</text>
</comment>
<protein>
    <submittedName>
        <fullName evidence="12">Type IV pilin assembly protein pilC</fullName>
    </submittedName>
</protein>
<dbReference type="FunFam" id="1.20.81.30:FF:000001">
    <property type="entry name" value="Type II secretion system protein F"/>
    <property type="match status" value="2"/>
</dbReference>
<dbReference type="Proteomes" id="UP000018211">
    <property type="component" value="Unassembled WGS sequence"/>
</dbReference>
<dbReference type="Pfam" id="PF00482">
    <property type="entry name" value="T2SSF"/>
    <property type="match status" value="2"/>
</dbReference>